<keyword evidence="4" id="KW-1185">Reference proteome</keyword>
<dbReference type="AlphaFoldDB" id="A0A5J6SL52"/>
<gene>
    <name evidence="3" type="ORF">PB01_07540</name>
</gene>
<dbReference type="KEGG" id="psyo:PB01_07540"/>
<dbReference type="Proteomes" id="UP000325517">
    <property type="component" value="Chromosome"/>
</dbReference>
<sequence length="116" mass="13062">MKKIFYLFILLLALSACSESVNVKDIYVVTKKAESNQNTLNIEVVTAEKYTESMLNSIIIDISSQYDLKKVNGIRYSFFDMENDVSYANAIIAFSETGQFATGAKKKNIAEIIIKE</sequence>
<dbReference type="PROSITE" id="PS51257">
    <property type="entry name" value="PROKAR_LIPOPROTEIN"/>
    <property type="match status" value="1"/>
</dbReference>
<dbReference type="InterPro" id="IPR012640">
    <property type="entry name" value="Membr_lipoprot_lipid_attach_CS"/>
</dbReference>
<dbReference type="RefSeq" id="WP_151699631.1">
    <property type="nucleotide sequence ID" value="NZ_CP031223.1"/>
</dbReference>
<dbReference type="Pfam" id="PF08139">
    <property type="entry name" value="LPAM_1"/>
    <property type="match status" value="1"/>
</dbReference>
<accession>A0A5J6SL52</accession>
<reference evidence="3 4" key="1">
    <citation type="submission" date="2018-07" db="EMBL/GenBank/DDBJ databases">
        <title>Complete genome sequence of Psychrobacillus sp. PB01, isolated from iceberg, and comparative genome analysis of Psychrobacillus strains.</title>
        <authorList>
            <person name="Lee P.C."/>
        </authorList>
    </citation>
    <scope>NUCLEOTIDE SEQUENCE [LARGE SCALE GENOMIC DNA]</scope>
    <source>
        <strain evidence="3 4">PB01</strain>
    </source>
</reference>
<evidence type="ECO:0000313" key="3">
    <source>
        <dbReference type="EMBL" id="QFF98695.1"/>
    </source>
</evidence>
<evidence type="ECO:0000313" key="4">
    <source>
        <dbReference type="Proteomes" id="UP000325517"/>
    </source>
</evidence>
<evidence type="ECO:0000256" key="1">
    <source>
        <dbReference type="ARBA" id="ARBA00022729"/>
    </source>
</evidence>
<feature type="chain" id="PRO_5039539574" description="DUF3221 domain-containing protein" evidence="2">
    <location>
        <begin position="19"/>
        <end position="116"/>
    </location>
</feature>
<feature type="signal peptide" evidence="2">
    <location>
        <begin position="1"/>
        <end position="18"/>
    </location>
</feature>
<organism evidence="3 4">
    <name type="scientific">Psychrobacillus glaciei</name>
    <dbReference type="NCBI Taxonomy" id="2283160"/>
    <lineage>
        <taxon>Bacteria</taxon>
        <taxon>Bacillati</taxon>
        <taxon>Bacillota</taxon>
        <taxon>Bacilli</taxon>
        <taxon>Bacillales</taxon>
        <taxon>Bacillaceae</taxon>
        <taxon>Psychrobacillus</taxon>
    </lineage>
</organism>
<evidence type="ECO:0000256" key="2">
    <source>
        <dbReference type="SAM" id="SignalP"/>
    </source>
</evidence>
<protein>
    <recommendedName>
        <fullName evidence="5">DUF3221 domain-containing protein</fullName>
    </recommendedName>
</protein>
<dbReference type="EMBL" id="CP031223">
    <property type="protein sequence ID" value="QFF98695.1"/>
    <property type="molecule type" value="Genomic_DNA"/>
</dbReference>
<name>A0A5J6SL52_9BACI</name>
<keyword evidence="1 2" id="KW-0732">Signal</keyword>
<evidence type="ECO:0008006" key="5">
    <source>
        <dbReference type="Google" id="ProtNLM"/>
    </source>
</evidence>
<proteinExistence type="predicted"/>